<dbReference type="EMBL" id="JAHUTJ010061593">
    <property type="protein sequence ID" value="MED6288743.1"/>
    <property type="molecule type" value="Genomic_DNA"/>
</dbReference>
<evidence type="ECO:0000313" key="2">
    <source>
        <dbReference type="EMBL" id="MED6288743.1"/>
    </source>
</evidence>
<feature type="compositionally biased region" description="Low complexity" evidence="1">
    <location>
        <begin position="114"/>
        <end position="134"/>
    </location>
</feature>
<keyword evidence="3" id="KW-1185">Reference proteome</keyword>
<sequence length="142" mass="15341">MLMNLFPGSTMSEVMSSTKARTLRAELTETIQAWNSSSDPQSLNKTLKKMTLTETKRERDSANLSEAAQELSLCVNIKDLQKIAKALLQVEDAVESFVPDCPVLHHNRTDHTSDCPPAASTPSTSTHPPSGDPSCPGSATQT</sequence>
<organism evidence="2 3">
    <name type="scientific">Characodon lateralis</name>
    <dbReference type="NCBI Taxonomy" id="208331"/>
    <lineage>
        <taxon>Eukaryota</taxon>
        <taxon>Metazoa</taxon>
        <taxon>Chordata</taxon>
        <taxon>Craniata</taxon>
        <taxon>Vertebrata</taxon>
        <taxon>Euteleostomi</taxon>
        <taxon>Actinopterygii</taxon>
        <taxon>Neopterygii</taxon>
        <taxon>Teleostei</taxon>
        <taxon>Neoteleostei</taxon>
        <taxon>Acanthomorphata</taxon>
        <taxon>Ovalentaria</taxon>
        <taxon>Atherinomorphae</taxon>
        <taxon>Cyprinodontiformes</taxon>
        <taxon>Goodeidae</taxon>
        <taxon>Characodon</taxon>
    </lineage>
</organism>
<comment type="caution">
    <text evidence="2">The sequence shown here is derived from an EMBL/GenBank/DDBJ whole genome shotgun (WGS) entry which is preliminary data.</text>
</comment>
<reference evidence="2 3" key="1">
    <citation type="submission" date="2021-06" db="EMBL/GenBank/DDBJ databases">
        <authorList>
            <person name="Palmer J.M."/>
        </authorList>
    </citation>
    <scope>NUCLEOTIDE SEQUENCE [LARGE SCALE GENOMIC DNA]</scope>
    <source>
        <strain evidence="2 3">CL_MEX2019</strain>
        <tissue evidence="2">Muscle</tissue>
    </source>
</reference>
<evidence type="ECO:0000313" key="3">
    <source>
        <dbReference type="Proteomes" id="UP001352852"/>
    </source>
</evidence>
<evidence type="ECO:0000256" key="1">
    <source>
        <dbReference type="SAM" id="MobiDB-lite"/>
    </source>
</evidence>
<accession>A0ABU7END8</accession>
<gene>
    <name evidence="2" type="ORF">CHARACLAT_029574</name>
</gene>
<protein>
    <submittedName>
        <fullName evidence="2">Uncharacterized protein</fullName>
    </submittedName>
</protein>
<dbReference type="Proteomes" id="UP001352852">
    <property type="component" value="Unassembled WGS sequence"/>
</dbReference>
<feature type="region of interest" description="Disordered" evidence="1">
    <location>
        <begin position="102"/>
        <end position="142"/>
    </location>
</feature>
<proteinExistence type="predicted"/>
<name>A0ABU7END8_9TELE</name>